<reference evidence="1 2" key="1">
    <citation type="journal article" date="2019" name="Environ. Microbiol.">
        <title>The phytopathogenic nature of Dickeya aquatica 174/2 and the dynamic early evolution of Dickeya pathogenicity.</title>
        <authorList>
            <person name="Duprey A."/>
            <person name="Taib N."/>
            <person name="Leonard S."/>
            <person name="Garin T."/>
            <person name="Flandrois J.P."/>
            <person name="Nasser W."/>
            <person name="Brochier-Armanet C."/>
            <person name="Reverchon S."/>
        </authorList>
    </citation>
    <scope>NUCLEOTIDE SEQUENCE [LARGE SCALE GENOMIC DNA]</scope>
    <source>
        <strain evidence="1 2">NCPPB 569</strain>
    </source>
</reference>
<dbReference type="Proteomes" id="UP000320591">
    <property type="component" value="Chromosome"/>
</dbReference>
<evidence type="ECO:0000313" key="1">
    <source>
        <dbReference type="EMBL" id="QDX31411.1"/>
    </source>
</evidence>
<organism evidence="1 2">
    <name type="scientific">Dickeya poaceiphila</name>
    <dbReference type="NCBI Taxonomy" id="568768"/>
    <lineage>
        <taxon>Bacteria</taxon>
        <taxon>Pseudomonadati</taxon>
        <taxon>Pseudomonadota</taxon>
        <taxon>Gammaproteobacteria</taxon>
        <taxon>Enterobacterales</taxon>
        <taxon>Pectobacteriaceae</taxon>
        <taxon>Dickeya</taxon>
    </lineage>
</organism>
<dbReference type="KEGG" id="dic:Dpoa569_0003432"/>
<keyword evidence="2" id="KW-1185">Reference proteome</keyword>
<evidence type="ECO:0000313" key="2">
    <source>
        <dbReference type="Proteomes" id="UP000320591"/>
    </source>
</evidence>
<proteinExistence type="predicted"/>
<protein>
    <submittedName>
        <fullName evidence="1">Uncharacterized protein</fullName>
    </submittedName>
</protein>
<name>A0A5B8IB44_9GAMM</name>
<accession>A0A5B8IB44</accession>
<dbReference type="AlphaFoldDB" id="A0A5B8IB44"/>
<sequence length="79" mass="9234">MFRDDPTHKIKHKNQLFNKNLAYQRVLSDFFIRGLLGACQFDKLQSPHHAPDLYAIRNSKQLNISGFLHSNWIGQLILN</sequence>
<gene>
    <name evidence="1" type="ORF">Dpoa569_0003432</name>
</gene>
<dbReference type="EMBL" id="CP042220">
    <property type="protein sequence ID" value="QDX31411.1"/>
    <property type="molecule type" value="Genomic_DNA"/>
</dbReference>